<reference evidence="12 13" key="1">
    <citation type="submission" date="2021-12" db="EMBL/GenBank/DDBJ databases">
        <title>Genome sequencing of bacteria with rrn-lacking chromosome and rrn-plasmid.</title>
        <authorList>
            <person name="Anda M."/>
            <person name="Iwasaki W."/>
        </authorList>
    </citation>
    <scope>NUCLEOTIDE SEQUENCE [LARGE SCALE GENOMIC DNA]</scope>
    <source>
        <strain evidence="12 13">NBRC 15940</strain>
    </source>
</reference>
<dbReference type="NCBIfam" id="TIGR04183">
    <property type="entry name" value="Por_Secre_tail"/>
    <property type="match status" value="1"/>
</dbReference>
<keyword evidence="6" id="KW-0326">Glycosidase</keyword>
<evidence type="ECO:0000313" key="13">
    <source>
        <dbReference type="Proteomes" id="UP001310022"/>
    </source>
</evidence>
<evidence type="ECO:0000313" key="12">
    <source>
        <dbReference type="EMBL" id="GJM63801.1"/>
    </source>
</evidence>
<evidence type="ECO:0000256" key="6">
    <source>
        <dbReference type="ARBA" id="ARBA00023295"/>
    </source>
</evidence>
<dbReference type="InterPro" id="IPR017853">
    <property type="entry name" value="GH"/>
</dbReference>
<evidence type="ECO:0000256" key="4">
    <source>
        <dbReference type="ARBA" id="ARBA00023001"/>
    </source>
</evidence>
<accession>A0AAN4W179</accession>
<evidence type="ECO:0000259" key="9">
    <source>
        <dbReference type="Pfam" id="PF00150"/>
    </source>
</evidence>
<dbReference type="AlphaFoldDB" id="A0AAN4W179"/>
<dbReference type="EC" id="3.2.1.4" evidence="2"/>
<keyword evidence="13" id="KW-1185">Reference proteome</keyword>
<dbReference type="InterPro" id="IPR013783">
    <property type="entry name" value="Ig-like_fold"/>
</dbReference>
<dbReference type="Gene3D" id="3.20.20.80">
    <property type="entry name" value="Glycosidases"/>
    <property type="match status" value="1"/>
</dbReference>
<feature type="domain" description="Carbohydrate-binding module 64" evidence="11">
    <location>
        <begin position="497"/>
        <end position="566"/>
    </location>
</feature>
<proteinExistence type="predicted"/>
<organism evidence="12 13">
    <name type="scientific">Persicobacter diffluens</name>
    <dbReference type="NCBI Taxonomy" id="981"/>
    <lineage>
        <taxon>Bacteria</taxon>
        <taxon>Pseudomonadati</taxon>
        <taxon>Bacteroidota</taxon>
        <taxon>Cytophagia</taxon>
        <taxon>Cytophagales</taxon>
        <taxon>Persicobacteraceae</taxon>
        <taxon>Persicobacter</taxon>
    </lineage>
</organism>
<comment type="catalytic activity">
    <reaction evidence="1">
        <text>Endohydrolysis of (1-&gt;4)-beta-D-glucosidic linkages in cellulose, lichenin and cereal beta-D-glucans.</text>
        <dbReference type="EC" id="3.2.1.4"/>
    </reaction>
</comment>
<evidence type="ECO:0000256" key="2">
    <source>
        <dbReference type="ARBA" id="ARBA00012601"/>
    </source>
</evidence>
<dbReference type="PANTHER" id="PTHR35923:SF2">
    <property type="entry name" value="ENDOGLUCANASE"/>
    <property type="match status" value="1"/>
</dbReference>
<dbReference type="CDD" id="cd14948">
    <property type="entry name" value="BACON"/>
    <property type="match status" value="1"/>
</dbReference>
<feature type="domain" description="Glycoside hydrolase family 5" evidence="9">
    <location>
        <begin position="55"/>
        <end position="359"/>
    </location>
</feature>
<sequence length="655" mass="74665">MKQLNSLFIARKNCRWQIILCLLFFTVQTAQAQHYLYSRAGALEDENGQLVRLTGVNWFGFETTELVPHGLWARDLKSMLVQIKDQGFNCIRIPWCNAMLRPGASIKINSFGVDAYTGVSPMNAYEATLNKPIEILDIMVEWCQEHDIKIILDNHSREPGGYMNETLWYTEDCPETQWISDWVFMADRYRDYDAVVAMDLNNEPHGEASWGTGNPLTDWNKAAERCGNAILEVNPHVLIMIEGVEKYGEDVYWWGGNLMGVRDFPVQLSNPEKLVYAPHEYGPTVFQQDWFTAPEFPENLPQVWEQHFGYLYSEGISPLFVGEFGIRDAGGADEVWFDAFLKYMAADYSWTFWCWNPNSGDTGGLLGDNWSDIVSWKMEKIRPYLAPLIKSDSGALPTTGLELALEQLEVEGEGGTFETIVWCEGGWQSFVEDEWIILLQAEGITEDKLVFKVAPNEEESSRRAYISVFDETDTVQLEITQKGQSSGSSCAQPLNAILPLVQDGTGHYCWLIEEDIAFINSWNMVKVQVNGQDYTNQWSNAFPEKINGKYYIEYEGDVPYAHLEVKSSSSQRIVLAPDEEMVVFPNPSFGKIRLNITGKEIKNLRIVDFSGKLVEEPQITFYDHHLMEIFLNPGSYLLRIICEDGSLIQEQVLVL</sequence>
<evidence type="ECO:0000259" key="11">
    <source>
        <dbReference type="Pfam" id="PF18666"/>
    </source>
</evidence>
<keyword evidence="7" id="KW-0624">Polysaccharide degradation</keyword>
<evidence type="ECO:0000256" key="3">
    <source>
        <dbReference type="ARBA" id="ARBA00022801"/>
    </source>
</evidence>
<keyword evidence="8" id="KW-0732">Signal</keyword>
<dbReference type="InterPro" id="IPR041438">
    <property type="entry name" value="CBM64"/>
</dbReference>
<dbReference type="InterPro" id="IPR001547">
    <property type="entry name" value="Glyco_hydro_5"/>
</dbReference>
<dbReference type="GO" id="GO:0008810">
    <property type="term" value="F:cellulase activity"/>
    <property type="evidence" value="ECO:0007669"/>
    <property type="project" value="UniProtKB-EC"/>
</dbReference>
<keyword evidence="5" id="KW-0119">Carbohydrate metabolism</keyword>
<feature type="chain" id="PRO_5043000694" description="cellulase" evidence="8">
    <location>
        <begin position="33"/>
        <end position="655"/>
    </location>
</feature>
<evidence type="ECO:0000256" key="1">
    <source>
        <dbReference type="ARBA" id="ARBA00000966"/>
    </source>
</evidence>
<gene>
    <name evidence="12" type="ORF">PEDI_43530</name>
</gene>
<dbReference type="Pfam" id="PF00150">
    <property type="entry name" value="Cellulase"/>
    <property type="match status" value="1"/>
</dbReference>
<keyword evidence="4" id="KW-0136">Cellulose degradation</keyword>
<comment type="caution">
    <text evidence="12">The sequence shown here is derived from an EMBL/GenBank/DDBJ whole genome shotgun (WGS) entry which is preliminary data.</text>
</comment>
<dbReference type="InterPro" id="IPR026444">
    <property type="entry name" value="Secre_tail"/>
</dbReference>
<feature type="signal peptide" evidence="8">
    <location>
        <begin position="1"/>
        <end position="32"/>
    </location>
</feature>
<dbReference type="EMBL" id="BQKE01000003">
    <property type="protein sequence ID" value="GJM63801.1"/>
    <property type="molecule type" value="Genomic_DNA"/>
</dbReference>
<dbReference type="InterPro" id="IPR024361">
    <property type="entry name" value="BACON"/>
</dbReference>
<keyword evidence="3" id="KW-0378">Hydrolase</keyword>
<dbReference type="Pfam" id="PF13004">
    <property type="entry name" value="BACON"/>
    <property type="match status" value="1"/>
</dbReference>
<evidence type="ECO:0000256" key="8">
    <source>
        <dbReference type="SAM" id="SignalP"/>
    </source>
</evidence>
<evidence type="ECO:0000256" key="7">
    <source>
        <dbReference type="ARBA" id="ARBA00023326"/>
    </source>
</evidence>
<evidence type="ECO:0000259" key="10">
    <source>
        <dbReference type="Pfam" id="PF13004"/>
    </source>
</evidence>
<dbReference type="RefSeq" id="WP_338238915.1">
    <property type="nucleotide sequence ID" value="NZ_BQKE01000003.1"/>
</dbReference>
<dbReference type="Pfam" id="PF18666">
    <property type="entry name" value="CBM64"/>
    <property type="match status" value="1"/>
</dbReference>
<feature type="domain" description="BACON" evidence="10">
    <location>
        <begin position="433"/>
        <end position="482"/>
    </location>
</feature>
<dbReference type="Proteomes" id="UP001310022">
    <property type="component" value="Unassembled WGS sequence"/>
</dbReference>
<dbReference type="PANTHER" id="PTHR35923">
    <property type="entry name" value="MAJOR EXTRACELLULAR ENDOGLUCANASE"/>
    <property type="match status" value="1"/>
</dbReference>
<name>A0AAN4W179_9BACT</name>
<dbReference type="SUPFAM" id="SSF51445">
    <property type="entry name" value="(Trans)glycosidases"/>
    <property type="match status" value="1"/>
</dbReference>
<dbReference type="Gene3D" id="2.60.40.10">
    <property type="entry name" value="Immunoglobulins"/>
    <property type="match status" value="1"/>
</dbReference>
<protein>
    <recommendedName>
        <fullName evidence="2">cellulase</fullName>
        <ecNumber evidence="2">3.2.1.4</ecNumber>
    </recommendedName>
</protein>
<dbReference type="GO" id="GO:0030245">
    <property type="term" value="P:cellulose catabolic process"/>
    <property type="evidence" value="ECO:0007669"/>
    <property type="project" value="UniProtKB-KW"/>
</dbReference>
<evidence type="ECO:0000256" key="5">
    <source>
        <dbReference type="ARBA" id="ARBA00023277"/>
    </source>
</evidence>